<dbReference type="GO" id="GO:0046872">
    <property type="term" value="F:metal ion binding"/>
    <property type="evidence" value="ECO:0007669"/>
    <property type="project" value="UniProtKB-KW"/>
</dbReference>
<keyword evidence="8" id="KW-1185">Reference proteome</keyword>
<dbReference type="Gene3D" id="1.10.400.10">
    <property type="entry name" value="GI Alpha 1, domain 2-like"/>
    <property type="match status" value="1"/>
</dbReference>
<evidence type="ECO:0000256" key="2">
    <source>
        <dbReference type="ARBA" id="ARBA00022741"/>
    </source>
</evidence>
<dbReference type="Gene3D" id="3.40.50.300">
    <property type="entry name" value="P-loop containing nucleotide triphosphate hydrolases"/>
    <property type="match status" value="1"/>
</dbReference>
<gene>
    <name evidence="7" type="ORF">BT96DRAFT_815469</name>
</gene>
<feature type="binding site" evidence="5">
    <location>
        <begin position="135"/>
        <end position="138"/>
    </location>
    <ligand>
        <name>GTP</name>
        <dbReference type="ChEBI" id="CHEBI:37565"/>
    </ligand>
</feature>
<dbReference type="PANTHER" id="PTHR10218">
    <property type="entry name" value="GTP-BINDING PROTEIN ALPHA SUBUNIT"/>
    <property type="match status" value="1"/>
</dbReference>
<dbReference type="SUPFAM" id="SSF52540">
    <property type="entry name" value="P-loop containing nucleoside triphosphate hydrolases"/>
    <property type="match status" value="1"/>
</dbReference>
<dbReference type="GO" id="GO:0005525">
    <property type="term" value="F:GTP binding"/>
    <property type="evidence" value="ECO:0007669"/>
    <property type="project" value="UniProtKB-KW"/>
</dbReference>
<dbReference type="SUPFAM" id="SSF47895">
    <property type="entry name" value="Transducin (alpha subunit), insertion domain"/>
    <property type="match status" value="1"/>
</dbReference>
<dbReference type="OrthoDB" id="3038325at2759"/>
<feature type="binding site" evidence="6">
    <location>
        <position position="47"/>
    </location>
    <ligand>
        <name>Mg(2+)</name>
        <dbReference type="ChEBI" id="CHEBI:18420"/>
    </ligand>
</feature>
<dbReference type="PANTHER" id="PTHR10218:SF302">
    <property type="entry name" value="GUANINE NUCLEOTIDE-BINDING PROTEIN ALPHA-5 SUBUNIT"/>
    <property type="match status" value="1"/>
</dbReference>
<sequence length="189" mass="21644">MDCSHLLYLQEKYQPQYTDYFFDCLPRILSKGYLPSDEDIIRCYIRTTGIHSDTINVRGSSVTLLDSGGQKSERKKWKYAIPKTEVVIFVASLSDYNEVLVEDETINRMQDSLKLFNAIINSRSLDDVPVILFLNKTDLFAQKLRNVPLKDYFPDYTGGDDYNAGCGFIIDKFLALNKRPTEVGILEST</sequence>
<dbReference type="InterPro" id="IPR027417">
    <property type="entry name" value="P-loop_NTPase"/>
</dbReference>
<dbReference type="GO" id="GO:0031683">
    <property type="term" value="F:G-protein beta/gamma-subunit complex binding"/>
    <property type="evidence" value="ECO:0007669"/>
    <property type="project" value="InterPro"/>
</dbReference>
<evidence type="ECO:0000256" key="4">
    <source>
        <dbReference type="ARBA" id="ARBA00023224"/>
    </source>
</evidence>
<dbReference type="GO" id="GO:0003924">
    <property type="term" value="F:GTPase activity"/>
    <property type="evidence" value="ECO:0007669"/>
    <property type="project" value="InterPro"/>
</dbReference>
<dbReference type="GO" id="GO:0007188">
    <property type="term" value="P:adenylate cyclase-modulating G protein-coupled receptor signaling pathway"/>
    <property type="evidence" value="ECO:0007669"/>
    <property type="project" value="TreeGrafter"/>
</dbReference>
<feature type="binding site" evidence="5">
    <location>
        <begin position="66"/>
        <end position="70"/>
    </location>
    <ligand>
        <name>GTP</name>
        <dbReference type="ChEBI" id="CHEBI:37565"/>
    </ligand>
</feature>
<protein>
    <submittedName>
        <fullName evidence="7">G-alpha-domain-containing protein</fullName>
    </submittedName>
</protein>
<reference evidence="7" key="1">
    <citation type="journal article" date="2019" name="Environ. Microbiol.">
        <title>Fungal ecological strategies reflected in gene transcription - a case study of two litter decomposers.</title>
        <authorList>
            <person name="Barbi F."/>
            <person name="Kohler A."/>
            <person name="Barry K."/>
            <person name="Baskaran P."/>
            <person name="Daum C."/>
            <person name="Fauchery L."/>
            <person name="Ihrmark K."/>
            <person name="Kuo A."/>
            <person name="LaButti K."/>
            <person name="Lipzen A."/>
            <person name="Morin E."/>
            <person name="Grigoriev I.V."/>
            <person name="Henrissat B."/>
            <person name="Lindahl B."/>
            <person name="Martin F."/>
        </authorList>
    </citation>
    <scope>NUCLEOTIDE SEQUENCE</scope>
    <source>
        <strain evidence="7">JB14</strain>
    </source>
</reference>
<evidence type="ECO:0000256" key="3">
    <source>
        <dbReference type="ARBA" id="ARBA00023134"/>
    </source>
</evidence>
<evidence type="ECO:0000313" key="7">
    <source>
        <dbReference type="EMBL" id="KAE9403113.1"/>
    </source>
</evidence>
<keyword evidence="3 5" id="KW-0342">GTP-binding</keyword>
<keyword evidence="2 5" id="KW-0547">Nucleotide-binding</keyword>
<name>A0A6A4HZA5_9AGAR</name>
<keyword evidence="1 6" id="KW-0479">Metal-binding</keyword>
<dbReference type="PROSITE" id="PS51882">
    <property type="entry name" value="G_ALPHA"/>
    <property type="match status" value="1"/>
</dbReference>
<accession>A0A6A4HZA5</accession>
<proteinExistence type="predicted"/>
<organism evidence="7 8">
    <name type="scientific">Gymnopus androsaceus JB14</name>
    <dbReference type="NCBI Taxonomy" id="1447944"/>
    <lineage>
        <taxon>Eukaryota</taxon>
        <taxon>Fungi</taxon>
        <taxon>Dikarya</taxon>
        <taxon>Basidiomycota</taxon>
        <taxon>Agaricomycotina</taxon>
        <taxon>Agaricomycetes</taxon>
        <taxon>Agaricomycetidae</taxon>
        <taxon>Agaricales</taxon>
        <taxon>Marasmiineae</taxon>
        <taxon>Omphalotaceae</taxon>
        <taxon>Gymnopus</taxon>
    </lineage>
</organism>
<dbReference type="InterPro" id="IPR001019">
    <property type="entry name" value="Gprotein_alpha_su"/>
</dbReference>
<dbReference type="SMART" id="SM00275">
    <property type="entry name" value="G_alpha"/>
    <property type="match status" value="1"/>
</dbReference>
<dbReference type="GO" id="GO:0005737">
    <property type="term" value="C:cytoplasm"/>
    <property type="evidence" value="ECO:0007669"/>
    <property type="project" value="TreeGrafter"/>
</dbReference>
<evidence type="ECO:0000256" key="1">
    <source>
        <dbReference type="ARBA" id="ARBA00022723"/>
    </source>
</evidence>
<dbReference type="GO" id="GO:0001664">
    <property type="term" value="F:G protein-coupled receptor binding"/>
    <property type="evidence" value="ECO:0007669"/>
    <property type="project" value="TreeGrafter"/>
</dbReference>
<dbReference type="GO" id="GO:0005834">
    <property type="term" value="C:heterotrimeric G-protein complex"/>
    <property type="evidence" value="ECO:0007669"/>
    <property type="project" value="TreeGrafter"/>
</dbReference>
<dbReference type="FunFam" id="3.40.50.300:FF:000720">
    <property type="entry name" value="Guanine nucleotide-binding protein G(k) subunit alpha"/>
    <property type="match status" value="1"/>
</dbReference>
<evidence type="ECO:0000256" key="6">
    <source>
        <dbReference type="PIRSR" id="PIRSR601019-2"/>
    </source>
</evidence>
<evidence type="ECO:0000313" key="8">
    <source>
        <dbReference type="Proteomes" id="UP000799118"/>
    </source>
</evidence>
<dbReference type="Pfam" id="PF00503">
    <property type="entry name" value="G-alpha"/>
    <property type="match status" value="1"/>
</dbReference>
<keyword evidence="6" id="KW-0460">Magnesium</keyword>
<dbReference type="InterPro" id="IPR011025">
    <property type="entry name" value="GproteinA_insert"/>
</dbReference>
<dbReference type="PRINTS" id="PR00318">
    <property type="entry name" value="GPROTEINA"/>
</dbReference>
<keyword evidence="4" id="KW-0807">Transducer</keyword>
<evidence type="ECO:0000256" key="5">
    <source>
        <dbReference type="PIRSR" id="PIRSR601019-1"/>
    </source>
</evidence>
<dbReference type="EMBL" id="ML769428">
    <property type="protein sequence ID" value="KAE9403113.1"/>
    <property type="molecule type" value="Genomic_DNA"/>
</dbReference>
<dbReference type="AlphaFoldDB" id="A0A6A4HZA5"/>
<dbReference type="Proteomes" id="UP000799118">
    <property type="component" value="Unassembled WGS sequence"/>
</dbReference>